<name>A0A6J4S2A8_9ACTN</name>
<reference evidence="2" key="1">
    <citation type="submission" date="2020-02" db="EMBL/GenBank/DDBJ databases">
        <authorList>
            <person name="Meier V. D."/>
        </authorList>
    </citation>
    <scope>NUCLEOTIDE SEQUENCE</scope>
    <source>
        <strain evidence="2">AVDCRST_MAG13</strain>
    </source>
</reference>
<feature type="compositionally biased region" description="Low complexity" evidence="1">
    <location>
        <begin position="21"/>
        <end position="32"/>
    </location>
</feature>
<feature type="non-terminal residue" evidence="2">
    <location>
        <position position="1"/>
    </location>
</feature>
<protein>
    <submittedName>
        <fullName evidence="2">Uncharacterized protein</fullName>
    </submittedName>
</protein>
<organism evidence="2">
    <name type="scientific">uncultured Solirubrobacteraceae bacterium</name>
    <dbReference type="NCBI Taxonomy" id="1162706"/>
    <lineage>
        <taxon>Bacteria</taxon>
        <taxon>Bacillati</taxon>
        <taxon>Actinomycetota</taxon>
        <taxon>Thermoleophilia</taxon>
        <taxon>Solirubrobacterales</taxon>
        <taxon>Solirubrobacteraceae</taxon>
        <taxon>environmental samples</taxon>
    </lineage>
</organism>
<gene>
    <name evidence="2" type="ORF">AVDCRST_MAG13-1176</name>
</gene>
<accession>A0A6J4S2A8</accession>
<evidence type="ECO:0000256" key="1">
    <source>
        <dbReference type="SAM" id="MobiDB-lite"/>
    </source>
</evidence>
<proteinExistence type="predicted"/>
<dbReference type="AlphaFoldDB" id="A0A6J4S2A8"/>
<dbReference type="EMBL" id="CADCVO010000181">
    <property type="protein sequence ID" value="CAA9481156.1"/>
    <property type="molecule type" value="Genomic_DNA"/>
</dbReference>
<evidence type="ECO:0000313" key="2">
    <source>
        <dbReference type="EMBL" id="CAA9481156.1"/>
    </source>
</evidence>
<feature type="non-terminal residue" evidence="2">
    <location>
        <position position="39"/>
    </location>
</feature>
<feature type="region of interest" description="Disordered" evidence="1">
    <location>
        <begin position="1"/>
        <end position="39"/>
    </location>
</feature>
<sequence>RLRERGPGAAGPRGAPDRAGRAAQARPRPGTRQPRHYPL</sequence>